<dbReference type="Pfam" id="PF18911">
    <property type="entry name" value="PKD_4"/>
    <property type="match status" value="1"/>
</dbReference>
<dbReference type="SUPFAM" id="SSF49299">
    <property type="entry name" value="PKD domain"/>
    <property type="match status" value="1"/>
</dbReference>
<dbReference type="EMBL" id="MTBP01000001">
    <property type="protein sequence ID" value="POM27130.1"/>
    <property type="molecule type" value="Genomic_DNA"/>
</dbReference>
<evidence type="ECO:0000313" key="3">
    <source>
        <dbReference type="EMBL" id="POM27130.1"/>
    </source>
</evidence>
<dbReference type="AlphaFoldDB" id="A0A2P4UQ08"/>
<dbReference type="InterPro" id="IPR000601">
    <property type="entry name" value="PKD_dom"/>
</dbReference>
<evidence type="ECO:0000256" key="1">
    <source>
        <dbReference type="SAM" id="SignalP"/>
    </source>
</evidence>
<proteinExistence type="predicted"/>
<keyword evidence="1" id="KW-0732">Signal</keyword>
<protein>
    <submittedName>
        <fullName evidence="3">Microbial collagenase</fullName>
        <ecNumber evidence="3">3.4.24.3</ecNumber>
    </submittedName>
</protein>
<comment type="caution">
    <text evidence="3">The sequence shown here is derived from an EMBL/GenBank/DDBJ whole genome shotgun (WGS) entry which is preliminary data.</text>
</comment>
<dbReference type="SUPFAM" id="SSF50998">
    <property type="entry name" value="Quinoprotein alcohol dehydrogenase-like"/>
    <property type="match status" value="1"/>
</dbReference>
<dbReference type="InterPro" id="IPR022409">
    <property type="entry name" value="PKD/Chitinase_dom"/>
</dbReference>
<dbReference type="Gene3D" id="2.60.40.10">
    <property type="entry name" value="Immunoglobulins"/>
    <property type="match status" value="1"/>
</dbReference>
<dbReference type="Pfam" id="PF17164">
    <property type="entry name" value="DUF5122"/>
    <property type="match status" value="1"/>
</dbReference>
<dbReference type="InterPro" id="IPR013783">
    <property type="entry name" value="Ig-like_fold"/>
</dbReference>
<dbReference type="GO" id="GO:0004222">
    <property type="term" value="F:metalloendopeptidase activity"/>
    <property type="evidence" value="ECO:0007669"/>
    <property type="project" value="UniProtKB-EC"/>
</dbReference>
<dbReference type="RefSeq" id="WP_103561994.1">
    <property type="nucleotide sequence ID" value="NZ_MTBP01000001.1"/>
</dbReference>
<sequence precursor="true">MVRTCRALFALVLVLAGAVGLAGAASAERLPQDVLANPDPVNWTPNILDGTVYAIEQIGGKVIVGGSFTQVKEVGNSTAFNRANILAFDATTGKIDTSFVPKIDKPVYELQKAPDGKTVYVGGAFNTVNGAALKGVARLNASNGSTVTTFKPPLLDGIVRHIGLTHGHLIVGGTFATVGTADRAGLASLDPDTGEADTYVDLGISGLHNGGTTKVWEFAISPDQTKLAVIGNFTRVGTQVRDQFAMLNLTDDGATVANYYTKAFEAKCSSSVETYLRDVEFSPDGAYFAIGATGAYYANTLCDSVSRWETNQSGTDVKPTWINYTGGDTITAVAPTGPVIYVGGHNRWLNNPFCADAACQGAVSRPGISAIDPVNGLPLDWNPTRDRGHAVEDIVPTDDGVWIGSDTDQVNGEYHAKIAKFPLAGGREIPKNNIGKLPADVYAVGGVQIFNPDNNIDKRAFDGTTVGGTTSVPTGGTEWSKARGAFMINGQLYYGASSGKFYRRTFDGTNYGSPVEINTADQLANMTTWHNEVDDITGSFFVNGRVYYTRSAFGATGKLFYRYFEPDSDIVGGEVYTATGNITGLDWSDVQGMFYANGKIYWASKSNGNLKSVTFTNGQPVAGTVQTVDTKNDWRARALFVLAGKANVAPKAAFTTSCQARACTFDGGSSADTDGTVASYAWDFGDGKTATGESPQHTYADTGTYTVKLTVTDNDGDTGSTTKTVQVVDDTVTYRGGDGYNGNSKSPSVNVPSGVAPGDGMLLLLTSNSSTVTVATPPAGWTKVSEATSSGVTSTVWRRVAAAGDAGAAVTVGLSDYAKVDLRLLAYRSTSPTNPVTAAVSKIDGTAATTHVTPKADVASTGSLVVSYWSDKGTTTEWTAPDGLVERGHSGGGTSSSISTLVADSGGIVPVGSYGGFAATANASANKAVMWTIVLR</sequence>
<name>A0A2P4UQ08_9ACTN</name>
<accession>A0A2P4UQ08</accession>
<gene>
    <name evidence="3" type="primary">colA</name>
    <name evidence="3" type="ORF">BTM25_15400</name>
</gene>
<feature type="domain" description="PKD" evidence="2">
    <location>
        <begin position="646"/>
        <end position="727"/>
    </location>
</feature>
<dbReference type="PROSITE" id="PS50093">
    <property type="entry name" value="PKD"/>
    <property type="match status" value="1"/>
</dbReference>
<feature type="chain" id="PRO_5015120651" evidence="1">
    <location>
        <begin position="28"/>
        <end position="936"/>
    </location>
</feature>
<organism evidence="3 4">
    <name type="scientific">Actinomadura rubteroloni</name>
    <dbReference type="NCBI Taxonomy" id="1926885"/>
    <lineage>
        <taxon>Bacteria</taxon>
        <taxon>Bacillati</taxon>
        <taxon>Actinomycetota</taxon>
        <taxon>Actinomycetes</taxon>
        <taxon>Streptosporangiales</taxon>
        <taxon>Thermomonosporaceae</taxon>
        <taxon>Actinomadura</taxon>
    </lineage>
</organism>
<dbReference type="EC" id="3.4.24.3" evidence="3"/>
<dbReference type="InterPro" id="IPR035986">
    <property type="entry name" value="PKD_dom_sf"/>
</dbReference>
<keyword evidence="4" id="KW-1185">Reference proteome</keyword>
<dbReference type="InterPro" id="IPR013431">
    <property type="entry name" value="Delta_60_rpt"/>
</dbReference>
<dbReference type="CDD" id="cd00146">
    <property type="entry name" value="PKD"/>
    <property type="match status" value="1"/>
</dbReference>
<dbReference type="Proteomes" id="UP000242367">
    <property type="component" value="Unassembled WGS sequence"/>
</dbReference>
<evidence type="ECO:0000259" key="2">
    <source>
        <dbReference type="PROSITE" id="PS50093"/>
    </source>
</evidence>
<dbReference type="GO" id="GO:0005975">
    <property type="term" value="P:carbohydrate metabolic process"/>
    <property type="evidence" value="ECO:0007669"/>
    <property type="project" value="UniProtKB-ARBA"/>
</dbReference>
<dbReference type="InterPro" id="IPR011047">
    <property type="entry name" value="Quinoprotein_ADH-like_sf"/>
</dbReference>
<evidence type="ECO:0000313" key="4">
    <source>
        <dbReference type="Proteomes" id="UP000242367"/>
    </source>
</evidence>
<dbReference type="SMART" id="SM00089">
    <property type="entry name" value="PKD"/>
    <property type="match status" value="1"/>
</dbReference>
<feature type="signal peptide" evidence="1">
    <location>
        <begin position="1"/>
        <end position="27"/>
    </location>
</feature>
<keyword evidence="3" id="KW-0378">Hydrolase</keyword>
<reference evidence="3 4" key="1">
    <citation type="journal article" date="2017" name="Chemistry">
        <title>Isolation, Biosynthesis and Chemical Modifications of Rubterolones A-F: Rare Tropolone Alkaloids from Actinomadura sp. 5-2.</title>
        <authorList>
            <person name="Guo H."/>
            <person name="Benndorf R."/>
            <person name="Leichnitz D."/>
            <person name="Klassen J.L."/>
            <person name="Vollmers J."/>
            <person name="Gorls H."/>
            <person name="Steinacker M."/>
            <person name="Weigel C."/>
            <person name="Dahse H.M."/>
            <person name="Kaster A.K."/>
            <person name="de Beer Z.W."/>
            <person name="Poulsen M."/>
            <person name="Beemelmanns C."/>
        </authorList>
    </citation>
    <scope>NUCLEOTIDE SEQUENCE [LARGE SCALE GENOMIC DNA]</scope>
    <source>
        <strain evidence="3 4">5-2</strain>
    </source>
</reference>